<sequence length="240" mass="25577">MFKISTLAIAALFSLTGIAHASVINTAAFAKEYSGTNNSAAKANLTQPEKDGVTIDFRFIFTPTKTTGLSDDLEVNDFLGFWFNDATKGPNIGLKANCGNGTCTNDLFVRLGGSKGSFLTNSEIDAGKEYHLFGYLYKSKGSQVYDNFDAWLNPTAFQMHALTGAHASAVMPAVIPADYKTVKSIQTVGFRTDSLNNGVKVTVSNLNLNVDVVPVPEPSSLALLGLALVGLGAARRRKQA</sequence>
<dbReference type="InterPro" id="IPR013424">
    <property type="entry name" value="Ice-binding_C"/>
</dbReference>
<evidence type="ECO:0000256" key="1">
    <source>
        <dbReference type="SAM" id="SignalP"/>
    </source>
</evidence>
<reference evidence="4" key="1">
    <citation type="journal article" date="2019" name="Int. J. Syst. Evol. Microbiol.">
        <title>The Global Catalogue of Microorganisms (GCM) 10K type strain sequencing project: providing services to taxonomists for standard genome sequencing and annotation.</title>
        <authorList>
            <consortium name="The Broad Institute Genomics Platform"/>
            <consortium name="The Broad Institute Genome Sequencing Center for Infectious Disease"/>
            <person name="Wu L."/>
            <person name="Ma J."/>
        </authorList>
    </citation>
    <scope>NUCLEOTIDE SEQUENCE [LARGE SCALE GENOMIC DNA]</scope>
    <source>
        <strain evidence="4">KACC 12649</strain>
    </source>
</reference>
<gene>
    <name evidence="3" type="ORF">ACFPN5_09140</name>
</gene>
<accession>A0ABW0L2E6</accession>
<dbReference type="EMBL" id="JBHSMU010000009">
    <property type="protein sequence ID" value="MFC5459973.1"/>
    <property type="molecule type" value="Genomic_DNA"/>
</dbReference>
<feature type="domain" description="Ice-binding protein C-terminal" evidence="2">
    <location>
        <begin position="214"/>
        <end position="237"/>
    </location>
</feature>
<feature type="chain" id="PRO_5045298920" evidence="1">
    <location>
        <begin position="22"/>
        <end position="240"/>
    </location>
</feature>
<dbReference type="Pfam" id="PF07589">
    <property type="entry name" value="PEP-CTERM"/>
    <property type="match status" value="1"/>
</dbReference>
<name>A0ABW0L2E6_9BURK</name>
<comment type="caution">
    <text evidence="3">The sequence shown here is derived from an EMBL/GenBank/DDBJ whole genome shotgun (WGS) entry which is preliminary data.</text>
</comment>
<dbReference type="RefSeq" id="WP_379782347.1">
    <property type="nucleotide sequence ID" value="NZ_JBHSMU010000009.1"/>
</dbReference>
<keyword evidence="4" id="KW-1185">Reference proteome</keyword>
<evidence type="ECO:0000313" key="4">
    <source>
        <dbReference type="Proteomes" id="UP001596050"/>
    </source>
</evidence>
<dbReference type="Proteomes" id="UP001596050">
    <property type="component" value="Unassembled WGS sequence"/>
</dbReference>
<keyword evidence="1" id="KW-0732">Signal</keyword>
<proteinExistence type="predicted"/>
<evidence type="ECO:0000259" key="2">
    <source>
        <dbReference type="Pfam" id="PF07589"/>
    </source>
</evidence>
<protein>
    <submittedName>
        <fullName evidence="3">PEP-CTERM sorting domain-containing protein</fullName>
    </submittedName>
</protein>
<feature type="signal peptide" evidence="1">
    <location>
        <begin position="1"/>
        <end position="21"/>
    </location>
</feature>
<evidence type="ECO:0000313" key="3">
    <source>
        <dbReference type="EMBL" id="MFC5459973.1"/>
    </source>
</evidence>
<dbReference type="NCBIfam" id="TIGR02595">
    <property type="entry name" value="PEP_CTERM"/>
    <property type="match status" value="1"/>
</dbReference>
<organism evidence="3 4">
    <name type="scientific">Massilia niabensis</name>
    <dbReference type="NCBI Taxonomy" id="544910"/>
    <lineage>
        <taxon>Bacteria</taxon>
        <taxon>Pseudomonadati</taxon>
        <taxon>Pseudomonadota</taxon>
        <taxon>Betaproteobacteria</taxon>
        <taxon>Burkholderiales</taxon>
        <taxon>Oxalobacteraceae</taxon>
        <taxon>Telluria group</taxon>
        <taxon>Massilia</taxon>
    </lineage>
</organism>